<evidence type="ECO:0000313" key="2">
    <source>
        <dbReference type="EMBL" id="EAU53676.1"/>
    </source>
</evidence>
<keyword evidence="1" id="KW-0472">Membrane</keyword>
<keyword evidence="1" id="KW-0812">Transmembrane</keyword>
<dbReference type="EMBL" id="AATS01000019">
    <property type="protein sequence ID" value="EAU53676.1"/>
    <property type="molecule type" value="Genomic_DNA"/>
</dbReference>
<dbReference type="InParanoid" id="Q0EWK1"/>
<dbReference type="STRING" id="314344.AL013_08590"/>
<dbReference type="AlphaFoldDB" id="Q0EWK1"/>
<accession>Q0EWK1</accession>
<comment type="caution">
    <text evidence="2">The sequence shown here is derived from an EMBL/GenBank/DDBJ whole genome shotgun (WGS) entry which is preliminary data.</text>
</comment>
<sequence length="99" mass="11177">MTSNDTSDILASIRKTQENIAVVIGVIFTLTMCIYFFTYAMMVDRGYSGALWLMGISSILMLLALIYLKKVSFFFTRLWLGRKAPYRDVIATMSANTPS</sequence>
<dbReference type="RefSeq" id="WP_009850014.1">
    <property type="nucleotide sequence ID" value="NZ_DS022294.1"/>
</dbReference>
<evidence type="ECO:0000256" key="1">
    <source>
        <dbReference type="SAM" id="Phobius"/>
    </source>
</evidence>
<keyword evidence="3" id="KW-1185">Reference proteome</keyword>
<feature type="transmembrane region" description="Helical" evidence="1">
    <location>
        <begin position="20"/>
        <end position="43"/>
    </location>
</feature>
<name>Q0EWK1_9PROT</name>
<dbReference type="Proteomes" id="UP000005297">
    <property type="component" value="Unassembled WGS sequence"/>
</dbReference>
<proteinExistence type="predicted"/>
<feature type="transmembrane region" description="Helical" evidence="1">
    <location>
        <begin position="49"/>
        <end position="68"/>
    </location>
</feature>
<protein>
    <submittedName>
        <fullName evidence="2">Uncharacterized protein</fullName>
    </submittedName>
</protein>
<dbReference type="HOGENOM" id="CLU_2316958_0_0_0"/>
<evidence type="ECO:0000313" key="3">
    <source>
        <dbReference type="Proteomes" id="UP000005297"/>
    </source>
</evidence>
<dbReference type="OrthoDB" id="9955141at2"/>
<reference evidence="2 3" key="1">
    <citation type="submission" date="2006-09" db="EMBL/GenBank/DDBJ databases">
        <authorList>
            <person name="Emerson D."/>
            <person name="Ferriera S."/>
            <person name="Johnson J."/>
            <person name="Kravitz S."/>
            <person name="Halpern A."/>
            <person name="Remington K."/>
            <person name="Beeson K."/>
            <person name="Tran B."/>
            <person name="Rogers Y.-H."/>
            <person name="Friedman R."/>
            <person name="Venter J.C."/>
        </authorList>
    </citation>
    <scope>NUCLEOTIDE SEQUENCE [LARGE SCALE GENOMIC DNA]</scope>
    <source>
        <strain evidence="2 3">PV-1</strain>
    </source>
</reference>
<gene>
    <name evidence="2" type="ORF">SPV1_12505</name>
</gene>
<organism evidence="2 3">
    <name type="scientific">Mariprofundus ferrooxydans PV-1</name>
    <dbReference type="NCBI Taxonomy" id="314345"/>
    <lineage>
        <taxon>Bacteria</taxon>
        <taxon>Pseudomonadati</taxon>
        <taxon>Pseudomonadota</taxon>
        <taxon>Candidatius Mariprofundia</taxon>
        <taxon>Mariprofundales</taxon>
        <taxon>Mariprofundaceae</taxon>
        <taxon>Mariprofundus</taxon>
    </lineage>
</organism>
<keyword evidence="1" id="KW-1133">Transmembrane helix</keyword>